<name>A0A2A3ZRL3_BREAU</name>
<reference evidence="1 2" key="1">
    <citation type="journal article" date="2017" name="Elife">
        <title>Extensive horizontal gene transfer in cheese-associated bacteria.</title>
        <authorList>
            <person name="Bonham K.S."/>
            <person name="Wolfe B.E."/>
            <person name="Dutton R.J."/>
        </authorList>
    </citation>
    <scope>NUCLEOTIDE SEQUENCE [LARGE SCALE GENOMIC DNA]</scope>
    <source>
        <strain evidence="1 2">738_8</strain>
    </source>
</reference>
<evidence type="ECO:0000313" key="1">
    <source>
        <dbReference type="EMBL" id="PCC54131.1"/>
    </source>
</evidence>
<gene>
    <name evidence="1" type="ORF">CIK59_07030</name>
</gene>
<organism evidence="1 2">
    <name type="scientific">Brevibacterium aurantiacum</name>
    <dbReference type="NCBI Taxonomy" id="273384"/>
    <lineage>
        <taxon>Bacteria</taxon>
        <taxon>Bacillati</taxon>
        <taxon>Actinomycetota</taxon>
        <taxon>Actinomycetes</taxon>
        <taxon>Micrococcales</taxon>
        <taxon>Brevibacteriaceae</taxon>
        <taxon>Brevibacterium</taxon>
    </lineage>
</organism>
<protein>
    <submittedName>
        <fullName evidence="1">Uncharacterized protein</fullName>
    </submittedName>
</protein>
<comment type="caution">
    <text evidence="1">The sequence shown here is derived from an EMBL/GenBank/DDBJ whole genome shotgun (WGS) entry which is preliminary data.</text>
</comment>
<dbReference type="Proteomes" id="UP000217881">
    <property type="component" value="Unassembled WGS sequence"/>
</dbReference>
<dbReference type="EMBL" id="NRHA01000010">
    <property type="protein sequence ID" value="PCC54131.1"/>
    <property type="molecule type" value="Genomic_DNA"/>
</dbReference>
<dbReference type="AlphaFoldDB" id="A0A2A3ZRL3"/>
<proteinExistence type="predicted"/>
<evidence type="ECO:0000313" key="2">
    <source>
        <dbReference type="Proteomes" id="UP000217881"/>
    </source>
</evidence>
<sequence length="61" mass="6930">MDFFSITMQWSASKRFFLSAFRSLRGSFVPSGIGFAWPSYISGSSFQMQFDFLTPKELGSN</sequence>
<accession>A0A2A3ZRL3</accession>